<evidence type="ECO:0000313" key="4">
    <source>
        <dbReference type="Proteomes" id="UP000824007"/>
    </source>
</evidence>
<dbReference type="SUPFAM" id="SSF53756">
    <property type="entry name" value="UDP-Glycosyltransferase/glycogen phosphorylase"/>
    <property type="match status" value="1"/>
</dbReference>
<feature type="domain" description="Glycosyl transferase family 1" evidence="1">
    <location>
        <begin position="196"/>
        <end position="348"/>
    </location>
</feature>
<dbReference type="PANTHER" id="PTHR12526">
    <property type="entry name" value="GLYCOSYLTRANSFERASE"/>
    <property type="match status" value="1"/>
</dbReference>
<name>A0A9D2C5T4_9FIRM</name>
<proteinExistence type="predicted"/>
<dbReference type="InterPro" id="IPR028098">
    <property type="entry name" value="Glyco_trans_4-like_N"/>
</dbReference>
<protein>
    <submittedName>
        <fullName evidence="3">Glycosyltransferase</fullName>
        <ecNumber evidence="3">2.4.-.-</ecNumber>
    </submittedName>
</protein>
<dbReference type="Pfam" id="PF13439">
    <property type="entry name" value="Glyco_transf_4"/>
    <property type="match status" value="1"/>
</dbReference>
<dbReference type="Gene3D" id="3.40.50.2000">
    <property type="entry name" value="Glycogen Phosphorylase B"/>
    <property type="match status" value="2"/>
</dbReference>
<dbReference type="EC" id="2.4.-.-" evidence="3"/>
<dbReference type="EMBL" id="DXDD01000003">
    <property type="protein sequence ID" value="HIY59124.1"/>
    <property type="molecule type" value="Genomic_DNA"/>
</dbReference>
<reference evidence="3" key="1">
    <citation type="journal article" date="2021" name="PeerJ">
        <title>Extensive microbial diversity within the chicken gut microbiome revealed by metagenomics and culture.</title>
        <authorList>
            <person name="Gilroy R."/>
            <person name="Ravi A."/>
            <person name="Getino M."/>
            <person name="Pursley I."/>
            <person name="Horton D.L."/>
            <person name="Alikhan N.F."/>
            <person name="Baker D."/>
            <person name="Gharbi K."/>
            <person name="Hall N."/>
            <person name="Watson M."/>
            <person name="Adriaenssens E.M."/>
            <person name="Foster-Nyarko E."/>
            <person name="Jarju S."/>
            <person name="Secka A."/>
            <person name="Antonio M."/>
            <person name="Oren A."/>
            <person name="Chaudhuri R.R."/>
            <person name="La Ragione R."/>
            <person name="Hildebrand F."/>
            <person name="Pallen M.J."/>
        </authorList>
    </citation>
    <scope>NUCLEOTIDE SEQUENCE</scope>
    <source>
        <strain evidence="3">ChiSxjej3B15-24422</strain>
    </source>
</reference>
<gene>
    <name evidence="3" type="ORF">H9831_00345</name>
</gene>
<dbReference type="GO" id="GO:0016757">
    <property type="term" value="F:glycosyltransferase activity"/>
    <property type="evidence" value="ECO:0007669"/>
    <property type="project" value="UniProtKB-KW"/>
</dbReference>
<dbReference type="InterPro" id="IPR001296">
    <property type="entry name" value="Glyco_trans_1"/>
</dbReference>
<evidence type="ECO:0000259" key="1">
    <source>
        <dbReference type="Pfam" id="PF00534"/>
    </source>
</evidence>
<reference evidence="3" key="2">
    <citation type="submission" date="2021-04" db="EMBL/GenBank/DDBJ databases">
        <authorList>
            <person name="Gilroy R."/>
        </authorList>
    </citation>
    <scope>NUCLEOTIDE SEQUENCE</scope>
    <source>
        <strain evidence="3">ChiSxjej3B15-24422</strain>
    </source>
</reference>
<feature type="domain" description="Glycosyltransferase subfamily 4-like N-terminal" evidence="2">
    <location>
        <begin position="25"/>
        <end position="166"/>
    </location>
</feature>
<sequence>MERIVSDSQKTQTHIVLFISALRKGGAERVMVNLADYLQKTGVRVTLVTQYICGEEYALPAGIPRILSEITPEEETGSRIGDFLARYRKLRRIFTELHPDCVLSFIGKNNIMTLLCTRFTGIPAVVSVRGEPKSEYYNPAMRFLAKTLFACAAGVIVQTRAARDFFPPLIRKKAVILKNPLNPAFVRERRTERPDGRIVSVGRVDANKNHALILRAFARIASEFPNASLVVYGEGEKRQELIERARKLGLSERARFPGAASDIPDKIRTASAFVLSSGHEGMPNALIEAMCLGIPSISTDCPCGGPRELIEDGVNGYLIPVGDEEALADRLRRILSDEEGAERMGKQAALLLEEYRPERVNAEWKDYLLGCAAR</sequence>
<keyword evidence="3" id="KW-0808">Transferase</keyword>
<accession>A0A9D2C5T4</accession>
<keyword evidence="3" id="KW-0328">Glycosyltransferase</keyword>
<dbReference type="PANTHER" id="PTHR12526:SF630">
    <property type="entry name" value="GLYCOSYLTRANSFERASE"/>
    <property type="match status" value="1"/>
</dbReference>
<evidence type="ECO:0000313" key="3">
    <source>
        <dbReference type="EMBL" id="HIY59124.1"/>
    </source>
</evidence>
<dbReference type="AlphaFoldDB" id="A0A9D2C5T4"/>
<dbReference type="Pfam" id="PF00534">
    <property type="entry name" value="Glycos_transf_1"/>
    <property type="match status" value="1"/>
</dbReference>
<organism evidence="3 4">
    <name type="scientific">Candidatus Eisenbergiella pullistercoris</name>
    <dbReference type="NCBI Taxonomy" id="2838555"/>
    <lineage>
        <taxon>Bacteria</taxon>
        <taxon>Bacillati</taxon>
        <taxon>Bacillota</taxon>
        <taxon>Clostridia</taxon>
        <taxon>Lachnospirales</taxon>
        <taxon>Lachnospiraceae</taxon>
        <taxon>Eisenbergiella</taxon>
    </lineage>
</organism>
<comment type="caution">
    <text evidence="3">The sequence shown here is derived from an EMBL/GenBank/DDBJ whole genome shotgun (WGS) entry which is preliminary data.</text>
</comment>
<evidence type="ECO:0000259" key="2">
    <source>
        <dbReference type="Pfam" id="PF13439"/>
    </source>
</evidence>
<dbReference type="Proteomes" id="UP000824007">
    <property type="component" value="Unassembled WGS sequence"/>
</dbReference>